<proteinExistence type="predicted"/>
<dbReference type="EMBL" id="MW117966">
    <property type="protein sequence ID" value="QPB08160.1"/>
    <property type="molecule type" value="Genomic_DNA"/>
</dbReference>
<dbReference type="InterPro" id="IPR008972">
    <property type="entry name" value="Cupredoxin"/>
</dbReference>
<reference evidence="1" key="1">
    <citation type="submission" date="2020-10" db="EMBL/GenBank/DDBJ databases">
        <title>The Isolation and Genome Sequence of a Novel Cyanophage S-H9-1 from the Yellow Sea, China.</title>
        <authorList>
            <person name="Jiang T."/>
        </authorList>
    </citation>
    <scope>NUCLEOTIDE SEQUENCE</scope>
</reference>
<accession>A0A873WAK3</accession>
<dbReference type="KEGG" id="vg:77945759"/>
<dbReference type="RefSeq" id="YP_010669576.1">
    <property type="nucleotide sequence ID" value="NC_070961.1"/>
</dbReference>
<dbReference type="Proteomes" id="UP000663288">
    <property type="component" value="Segment"/>
</dbReference>
<dbReference type="GeneID" id="77945759"/>
<organism evidence="1 2">
    <name type="scientific">Synechococcus phage S-H9-1</name>
    <dbReference type="NCBI Taxonomy" id="2783674"/>
    <lineage>
        <taxon>Viruses</taxon>
        <taxon>Duplodnaviria</taxon>
        <taxon>Heunggongvirae</taxon>
        <taxon>Uroviricota</taxon>
        <taxon>Caudoviricetes</taxon>
        <taxon>Pantevenvirales</taxon>
        <taxon>Kyanoviridae</taxon>
        <taxon>Scyllavirus</taxon>
        <taxon>Scyllavirus aitchnine</taxon>
    </lineage>
</organism>
<dbReference type="Gene3D" id="2.60.40.420">
    <property type="entry name" value="Cupredoxins - blue copper proteins"/>
    <property type="match status" value="1"/>
</dbReference>
<dbReference type="SUPFAM" id="SSF49503">
    <property type="entry name" value="Cupredoxins"/>
    <property type="match status" value="1"/>
</dbReference>
<name>A0A873WAK3_9CAUD</name>
<sequence length="767" mass="85239">MAVTKTEYLVNGGNTGWSKSDVISALETAFAGLGWHSGTAKTGVPTTCLAPGSDRPVYESVSSNWQYATRILPITFHRYNRYYDITNNGSTSWSVKRREDINYIYGPNYAGNEGWIRMYDIADIATGTAAVYRAGANTIPNRNGTTDPMFVDGQTYYIINIGDDDWVRLADSEADALAGTYIEPVNGSWSGDYGRFEIDLGTNPVLTVRQGDTINFSNNSTGHPLYIQDQSGAYNSSRVLNNTNYRTQSYRDFPSNQGIEIGTLTWQIDEWMQGDYYYVCQLHPSMNGIIRVLPSVSGYNGYYDLLSYWDYTVPAGGVPGKTDLQLRIRRGNNYYTGTGYLVSIEILNEAEGWSDDEAFTIPGSAIGGVSPDDDIVFGTNSLTTQQQNDRNGVCSLKVANVGAGSNFYQKYSDGAILKLEHDAGKTYGHTYYGFRMSSSNSYQIYIGSGVAWNYLNYYPGSSTWDRQGRWGGQRGLDVPADNIDMDNDSTWYEAHSICTSSTPTSYPLKIVTHKATSPQDTNFATITFVQTINSIDYAYLCFSPLKGTAVGSGVWDLDYVWNGTYLTVQPDSYGSDENIRLATFFPWRYDAADESVVGSTQAVKREAFWGYRRDASANNNYIYYWADYYSNNIHAYQSNNVSQYLGYYRNSTYDFTTVNEQNSTLDNVNDAVQSISVDSTANYYRPFKGLPLNGHMLPCPYYLPDDFTIIQYAVTPGATAFVTGDTITVSAGEVYEIIHVYYATNQTALDGVAGNTSKGIAFCARTT</sequence>
<keyword evidence="2" id="KW-1185">Reference proteome</keyword>
<evidence type="ECO:0000313" key="1">
    <source>
        <dbReference type="EMBL" id="QPB08160.1"/>
    </source>
</evidence>
<protein>
    <submittedName>
        <fullName evidence="1">Uncharacterized protein</fullName>
    </submittedName>
</protein>
<evidence type="ECO:0000313" key="2">
    <source>
        <dbReference type="Proteomes" id="UP000663288"/>
    </source>
</evidence>